<feature type="region of interest" description="Disordered" evidence="1">
    <location>
        <begin position="1"/>
        <end position="59"/>
    </location>
</feature>
<dbReference type="InterPro" id="IPR032350">
    <property type="entry name" value="Nbr1_FW"/>
</dbReference>
<dbReference type="CDD" id="cd14947">
    <property type="entry name" value="NBR1_like"/>
    <property type="match status" value="1"/>
</dbReference>
<evidence type="ECO:0000313" key="5">
    <source>
        <dbReference type="Proteomes" id="UP001500320"/>
    </source>
</evidence>
<evidence type="ECO:0000256" key="1">
    <source>
        <dbReference type="SAM" id="MobiDB-lite"/>
    </source>
</evidence>
<feature type="region of interest" description="Disordered" evidence="1">
    <location>
        <begin position="132"/>
        <end position="191"/>
    </location>
</feature>
<dbReference type="PANTHER" id="PTHR20930">
    <property type="entry name" value="OVARIAN CARCINOMA ANTIGEN CA125-RELATED"/>
    <property type="match status" value="1"/>
</dbReference>
<dbReference type="InterPro" id="IPR013783">
    <property type="entry name" value="Ig-like_fold"/>
</dbReference>
<evidence type="ECO:0000313" key="4">
    <source>
        <dbReference type="EMBL" id="GAA3143753.1"/>
    </source>
</evidence>
<name>A0ABP6NCN0_9ACTN</name>
<dbReference type="Pfam" id="PF16158">
    <property type="entry name" value="N_BRCA1_IG"/>
    <property type="match status" value="1"/>
</dbReference>
<feature type="compositionally biased region" description="Basic and acidic residues" evidence="1">
    <location>
        <begin position="1"/>
        <end position="11"/>
    </location>
</feature>
<keyword evidence="2" id="KW-1133">Transmembrane helix</keyword>
<feature type="transmembrane region" description="Helical" evidence="2">
    <location>
        <begin position="196"/>
        <end position="219"/>
    </location>
</feature>
<keyword evidence="2" id="KW-0812">Transmembrane</keyword>
<keyword evidence="2" id="KW-0472">Membrane</keyword>
<keyword evidence="5" id="KW-1185">Reference proteome</keyword>
<dbReference type="PANTHER" id="PTHR20930:SF0">
    <property type="entry name" value="PROTEIN ILRUN"/>
    <property type="match status" value="1"/>
</dbReference>
<sequence>MAESPEARAEEPEAPGAESRVPGAEPEAPGTAGGTGGGAEQAARRGRRPSRPDPASGPVALLAHRLWELKERAGDPSFAEMSSRLGAAASKSSLAAAARGQVLPSWETTWEFVRVLAVGRLGQDPQEARREWRAHWERARSGAQGPAVGHGPPEAGDRAGYGPSSAEAPAVRGPSGHPGRRGSGGGSRPPHVRRPLVLGVLGALAAGGAGGAGALVILLSSSGDRGADGAPVSDASQTRAVAPGDDSVFEGDVTHPDGTTVRRGTHFTKVWRIRNAGSVSWHGRYLTRISDDDPCRAPERVPIERTGPGESVDISVRMRAADAPGRCRIYWKMTNGSGAPVFAGKNPIFLDVNVE</sequence>
<proteinExistence type="predicted"/>
<dbReference type="Proteomes" id="UP001500320">
    <property type="component" value="Unassembled WGS sequence"/>
</dbReference>
<gene>
    <name evidence="4" type="ORF">GCM10010466_38460</name>
</gene>
<dbReference type="Gene3D" id="2.60.40.10">
    <property type="entry name" value="Immunoglobulins"/>
    <property type="match status" value="1"/>
</dbReference>
<feature type="region of interest" description="Disordered" evidence="1">
    <location>
        <begin position="224"/>
        <end position="247"/>
    </location>
</feature>
<reference evidence="5" key="1">
    <citation type="journal article" date="2019" name="Int. J. Syst. Evol. Microbiol.">
        <title>The Global Catalogue of Microorganisms (GCM) 10K type strain sequencing project: providing services to taxonomists for standard genome sequencing and annotation.</title>
        <authorList>
            <consortium name="The Broad Institute Genomics Platform"/>
            <consortium name="The Broad Institute Genome Sequencing Center for Infectious Disease"/>
            <person name="Wu L."/>
            <person name="Ma J."/>
        </authorList>
    </citation>
    <scope>NUCLEOTIDE SEQUENCE [LARGE SCALE GENOMIC DNA]</scope>
    <source>
        <strain evidence="5">JCM 9373</strain>
    </source>
</reference>
<feature type="domain" description="Nbr1 FW" evidence="3">
    <location>
        <begin position="254"/>
        <end position="354"/>
    </location>
</feature>
<dbReference type="RefSeq" id="WP_344861394.1">
    <property type="nucleotide sequence ID" value="NZ_BAAAUT010000030.1"/>
</dbReference>
<dbReference type="EMBL" id="BAAAUT010000030">
    <property type="protein sequence ID" value="GAA3143753.1"/>
    <property type="molecule type" value="Genomic_DNA"/>
</dbReference>
<protein>
    <recommendedName>
        <fullName evidence="3">Nbr1 FW domain-containing protein</fullName>
    </recommendedName>
</protein>
<evidence type="ECO:0000256" key="2">
    <source>
        <dbReference type="SAM" id="Phobius"/>
    </source>
</evidence>
<organism evidence="4 5">
    <name type="scientific">Planomonospora alba</name>
    <dbReference type="NCBI Taxonomy" id="161354"/>
    <lineage>
        <taxon>Bacteria</taxon>
        <taxon>Bacillati</taxon>
        <taxon>Actinomycetota</taxon>
        <taxon>Actinomycetes</taxon>
        <taxon>Streptosporangiales</taxon>
        <taxon>Streptosporangiaceae</taxon>
        <taxon>Planomonospora</taxon>
    </lineage>
</organism>
<accession>A0ABP6NCN0</accession>
<feature type="compositionally biased region" description="Low complexity" evidence="1">
    <location>
        <begin position="14"/>
        <end position="30"/>
    </location>
</feature>
<comment type="caution">
    <text evidence="4">The sequence shown here is derived from an EMBL/GenBank/DDBJ whole genome shotgun (WGS) entry which is preliminary data.</text>
</comment>
<evidence type="ECO:0000259" key="3">
    <source>
        <dbReference type="Pfam" id="PF16158"/>
    </source>
</evidence>